<evidence type="ECO:0000256" key="1">
    <source>
        <dbReference type="SAM" id="SignalP"/>
    </source>
</evidence>
<dbReference type="Proteomes" id="UP000270866">
    <property type="component" value="Unassembled WGS sequence"/>
</dbReference>
<gene>
    <name evidence="2" type="ORF">BFJ65_g14762</name>
</gene>
<proteinExistence type="predicted"/>
<comment type="caution">
    <text evidence="2">The sequence shown here is derived from an EMBL/GenBank/DDBJ whole genome shotgun (WGS) entry which is preliminary data.</text>
</comment>
<organism evidence="2 3">
    <name type="scientific">Fusarium oxysporum f. sp. cepae</name>
    <dbReference type="NCBI Taxonomy" id="396571"/>
    <lineage>
        <taxon>Eukaryota</taxon>
        <taxon>Fungi</taxon>
        <taxon>Dikarya</taxon>
        <taxon>Ascomycota</taxon>
        <taxon>Pezizomycotina</taxon>
        <taxon>Sordariomycetes</taxon>
        <taxon>Hypocreomycetidae</taxon>
        <taxon>Hypocreales</taxon>
        <taxon>Nectriaceae</taxon>
        <taxon>Fusarium</taxon>
        <taxon>Fusarium oxysporum species complex</taxon>
    </lineage>
</organism>
<keyword evidence="1" id="KW-0732">Signal</keyword>
<feature type="signal peptide" evidence="1">
    <location>
        <begin position="1"/>
        <end position="15"/>
    </location>
</feature>
<evidence type="ECO:0000313" key="2">
    <source>
        <dbReference type="EMBL" id="RKK10765.1"/>
    </source>
</evidence>
<dbReference type="EMBL" id="MRCU01000010">
    <property type="protein sequence ID" value="RKK10765.1"/>
    <property type="molecule type" value="Genomic_DNA"/>
</dbReference>
<name>A0A3L6N1T6_FUSOX</name>
<sequence>MKFIALLALFVSAQCAFIPARNTALESGSNLEKRASCNVCVTTVNGQSTTYWDSEIPYDQGGHTSRGIYVGCDAHIDRKRTTNCAQWSVWTSGTCGTVTKHQTC</sequence>
<feature type="chain" id="PRO_5018247204" evidence="1">
    <location>
        <begin position="16"/>
        <end position="104"/>
    </location>
</feature>
<evidence type="ECO:0000313" key="3">
    <source>
        <dbReference type="Proteomes" id="UP000270866"/>
    </source>
</evidence>
<protein>
    <submittedName>
        <fullName evidence="2">Uncharacterized protein</fullName>
    </submittedName>
</protein>
<accession>A0A3L6N1T6</accession>
<dbReference type="AlphaFoldDB" id="A0A3L6N1T6"/>
<reference evidence="2 3" key="1">
    <citation type="journal article" date="2018" name="Sci. Rep.">
        <title>Characterisation of pathogen-specific regions and novel effector candidates in Fusarium oxysporum f. sp. cepae.</title>
        <authorList>
            <person name="Armitage A.D."/>
            <person name="Taylor A."/>
            <person name="Sobczyk M.K."/>
            <person name="Baxter L."/>
            <person name="Greenfield B.P."/>
            <person name="Bates H.J."/>
            <person name="Wilson F."/>
            <person name="Jackson A.C."/>
            <person name="Ott S."/>
            <person name="Harrison R.J."/>
            <person name="Clarkson J.P."/>
        </authorList>
    </citation>
    <scope>NUCLEOTIDE SEQUENCE [LARGE SCALE GENOMIC DNA]</scope>
    <source>
        <strain evidence="2 3">FoC_Fus2</strain>
    </source>
</reference>